<protein>
    <submittedName>
        <fullName evidence="1">Uncharacterized protein</fullName>
    </submittedName>
</protein>
<keyword evidence="2" id="KW-1185">Reference proteome</keyword>
<comment type="caution">
    <text evidence="1">The sequence shown here is derived from an EMBL/GenBank/DDBJ whole genome shotgun (WGS) entry which is preliminary data.</text>
</comment>
<organism evidence="1 2">
    <name type="scientific">Naganishia vaughanmartiniae</name>
    <dbReference type="NCBI Taxonomy" id="1424756"/>
    <lineage>
        <taxon>Eukaryota</taxon>
        <taxon>Fungi</taxon>
        <taxon>Dikarya</taxon>
        <taxon>Basidiomycota</taxon>
        <taxon>Agaricomycotina</taxon>
        <taxon>Tremellomycetes</taxon>
        <taxon>Filobasidiales</taxon>
        <taxon>Filobasidiaceae</taxon>
        <taxon>Naganishia</taxon>
    </lineage>
</organism>
<dbReference type="EMBL" id="JASBWU010000005">
    <property type="protein sequence ID" value="KAJ9121533.1"/>
    <property type="molecule type" value="Genomic_DNA"/>
</dbReference>
<evidence type="ECO:0000313" key="2">
    <source>
        <dbReference type="Proteomes" id="UP001243375"/>
    </source>
</evidence>
<gene>
    <name evidence="1" type="ORF">QFC22_002151</name>
</gene>
<reference evidence="1" key="1">
    <citation type="submission" date="2023-04" db="EMBL/GenBank/DDBJ databases">
        <title>Draft Genome sequencing of Naganishia species isolated from polar environments using Oxford Nanopore Technology.</title>
        <authorList>
            <person name="Leo P."/>
            <person name="Venkateswaran K."/>
        </authorList>
    </citation>
    <scope>NUCLEOTIDE SEQUENCE</scope>
    <source>
        <strain evidence="1">MNA-CCFEE 5425</strain>
    </source>
</reference>
<dbReference type="Proteomes" id="UP001243375">
    <property type="component" value="Unassembled WGS sequence"/>
</dbReference>
<name>A0ACC2XD44_9TREE</name>
<proteinExistence type="predicted"/>
<accession>A0ACC2XD44</accession>
<evidence type="ECO:0000313" key="1">
    <source>
        <dbReference type="EMBL" id="KAJ9121533.1"/>
    </source>
</evidence>
<sequence length="526" mass="57651">MTSAMKSSLPVEVPATRSKSKRGQATKADSDEELVQPETKKAKLENNDEAEQKPAKKGRAKATVSKTVKVKTNGDEIADDAGPDAKPAKKPRASKANPKVDPFHPDTLAKHPPRIGTTTSVPMTHIIGAHTSTSGGPEFALVNASELGANALAMFLKNQRRWESKGFEEASVETWKRMMKTREEGGLAYNADHILPHGSYLINLGQPDITKRETSYKCFLDDLKRCEQLGIKLYNWHPGSTVGACTKSEALKNVAESINRAHKETENVICVIENMAGAGNVLGSKFEELAEIIEQVENKDRVGVCIDTCHTFAAGYDLRTKETYEKTMEDFGRIVGFQYLKGMHLNDSQGGGLACHKDRHENIGLGEIGLECFRLIVQDPRLAQIPLILETPTFEETSVWRREIEILYELQAVDGTPDEIATKLEEVTNAWRIELAEMRRISGKGPKEKKVPVKKGKKGKQAEEDDEEGQEAEVKKPGKASKAKAKAAPKPKAVGKKRGKAVIDEELEHGDTSGSSDLSSAEEGSS</sequence>